<evidence type="ECO:0000256" key="4">
    <source>
        <dbReference type="ARBA" id="ARBA00022705"/>
    </source>
</evidence>
<dbReference type="InterPro" id="IPR015797">
    <property type="entry name" value="NUDIX_hydrolase-like_dom_sf"/>
</dbReference>
<dbReference type="GO" id="GO:0044715">
    <property type="term" value="F:8-oxo-dGDP phosphatase activity"/>
    <property type="evidence" value="ECO:0007669"/>
    <property type="project" value="TreeGrafter"/>
</dbReference>
<dbReference type="PRINTS" id="PR00502">
    <property type="entry name" value="NUDIXFAMILY"/>
</dbReference>
<comment type="catalytic activity">
    <reaction evidence="10">
        <text>8-oxo-dGTP + H2O = 8-oxo-dGMP + diphosphate + H(+)</text>
        <dbReference type="Rhea" id="RHEA:31575"/>
        <dbReference type="ChEBI" id="CHEBI:15377"/>
        <dbReference type="ChEBI" id="CHEBI:15378"/>
        <dbReference type="ChEBI" id="CHEBI:33019"/>
        <dbReference type="ChEBI" id="CHEBI:63224"/>
        <dbReference type="ChEBI" id="CHEBI:77896"/>
        <dbReference type="EC" id="3.6.1.55"/>
    </reaction>
</comment>
<dbReference type="GO" id="GO:0006260">
    <property type="term" value="P:DNA replication"/>
    <property type="evidence" value="ECO:0007669"/>
    <property type="project" value="UniProtKB-KW"/>
</dbReference>
<protein>
    <recommendedName>
        <fullName evidence="11">8-oxo-dGTP diphosphatase</fullName>
        <ecNumber evidence="11">3.6.1.55</ecNumber>
    </recommendedName>
</protein>
<accession>A0A837IHT9</accession>
<evidence type="ECO:0000256" key="10">
    <source>
        <dbReference type="ARBA" id="ARBA00035861"/>
    </source>
</evidence>
<evidence type="ECO:0000256" key="2">
    <source>
        <dbReference type="ARBA" id="ARBA00005582"/>
    </source>
</evidence>
<comment type="caution">
    <text evidence="13">The sequence shown here is derived from an EMBL/GenBank/DDBJ whole genome shotgun (WGS) entry which is preliminary data.</text>
</comment>
<dbReference type="AlphaFoldDB" id="A0A837IHT9"/>
<keyword evidence="8" id="KW-0460">Magnesium</keyword>
<dbReference type="GO" id="GO:0035539">
    <property type="term" value="F:8-oxo-7,8-dihydrodeoxyguanosine triphosphate pyrophosphatase activity"/>
    <property type="evidence" value="ECO:0007669"/>
    <property type="project" value="UniProtKB-EC"/>
</dbReference>
<reference evidence="13 14" key="1">
    <citation type="journal article" date="2015" name="Nature">
        <title>rRNA introns, odd ribosomes, and small enigmatic genomes across a large radiation of phyla.</title>
        <authorList>
            <person name="Brown C.T."/>
            <person name="Hug L.A."/>
            <person name="Thomas B.C."/>
            <person name="Sharon I."/>
            <person name="Castelle C.J."/>
            <person name="Singh A."/>
            <person name="Wilkins M.J."/>
            <person name="Williams K.H."/>
            <person name="Banfield J.F."/>
        </authorList>
    </citation>
    <scope>NUCLEOTIDE SEQUENCE [LARGE SCALE GENOMIC DNA]</scope>
</reference>
<evidence type="ECO:0000256" key="6">
    <source>
        <dbReference type="ARBA" id="ARBA00022763"/>
    </source>
</evidence>
<keyword evidence="4" id="KW-0235">DNA replication</keyword>
<proteinExistence type="inferred from homology"/>
<evidence type="ECO:0000256" key="9">
    <source>
        <dbReference type="ARBA" id="ARBA00023204"/>
    </source>
</evidence>
<keyword evidence="3" id="KW-0515">Mutator protein</keyword>
<dbReference type="InterPro" id="IPR020476">
    <property type="entry name" value="Nudix_hydrolase"/>
</dbReference>
<evidence type="ECO:0000256" key="5">
    <source>
        <dbReference type="ARBA" id="ARBA00022723"/>
    </source>
</evidence>
<gene>
    <name evidence="13" type="ORF">UW25_C0004G0072</name>
</gene>
<dbReference type="PANTHER" id="PTHR47707:SF1">
    <property type="entry name" value="NUDIX HYDROLASE FAMILY PROTEIN"/>
    <property type="match status" value="1"/>
</dbReference>
<dbReference type="EC" id="3.6.1.55" evidence="11"/>
<dbReference type="GO" id="GO:0008413">
    <property type="term" value="F:8-oxo-7,8-dihydroguanosine triphosphate pyrophosphatase activity"/>
    <property type="evidence" value="ECO:0007669"/>
    <property type="project" value="TreeGrafter"/>
</dbReference>
<dbReference type="GO" id="GO:0006281">
    <property type="term" value="P:DNA repair"/>
    <property type="evidence" value="ECO:0007669"/>
    <property type="project" value="UniProtKB-KW"/>
</dbReference>
<keyword evidence="7 13" id="KW-0378">Hydrolase</keyword>
<dbReference type="PROSITE" id="PS51462">
    <property type="entry name" value="NUDIX"/>
    <property type="match status" value="1"/>
</dbReference>
<dbReference type="InterPro" id="IPR047127">
    <property type="entry name" value="MutT-like"/>
</dbReference>
<evidence type="ECO:0000313" key="13">
    <source>
        <dbReference type="EMBL" id="KKT36744.1"/>
    </source>
</evidence>
<dbReference type="GO" id="GO:0044716">
    <property type="term" value="F:8-oxo-GDP phosphatase activity"/>
    <property type="evidence" value="ECO:0007669"/>
    <property type="project" value="TreeGrafter"/>
</dbReference>
<organism evidence="13 14">
    <name type="scientific">Candidatus Nomurabacteria bacterium GW2011_GWB1_44_12</name>
    <dbReference type="NCBI Taxonomy" id="1618748"/>
    <lineage>
        <taxon>Bacteria</taxon>
        <taxon>Candidatus Nomuraibacteriota</taxon>
    </lineage>
</organism>
<evidence type="ECO:0000256" key="3">
    <source>
        <dbReference type="ARBA" id="ARBA00022457"/>
    </source>
</evidence>
<dbReference type="SUPFAM" id="SSF55811">
    <property type="entry name" value="Nudix"/>
    <property type="match status" value="1"/>
</dbReference>
<comment type="similarity">
    <text evidence="2">Belongs to the Nudix hydrolase family.</text>
</comment>
<dbReference type="Gene3D" id="3.90.79.10">
    <property type="entry name" value="Nucleoside Triphosphate Pyrophosphohydrolase"/>
    <property type="match status" value="1"/>
</dbReference>
<feature type="domain" description="Nudix hydrolase" evidence="12">
    <location>
        <begin position="5"/>
        <end position="141"/>
    </location>
</feature>
<evidence type="ECO:0000313" key="14">
    <source>
        <dbReference type="Proteomes" id="UP000033815"/>
    </source>
</evidence>
<evidence type="ECO:0000256" key="11">
    <source>
        <dbReference type="ARBA" id="ARBA00038905"/>
    </source>
</evidence>
<keyword evidence="6" id="KW-0227">DNA damage</keyword>
<keyword evidence="5" id="KW-0479">Metal-binding</keyword>
<keyword evidence="9" id="KW-0234">DNA repair</keyword>
<dbReference type="PANTHER" id="PTHR47707">
    <property type="entry name" value="8-OXO-DGTP DIPHOSPHATASE"/>
    <property type="match status" value="1"/>
</dbReference>
<dbReference type="InterPro" id="IPR000086">
    <property type="entry name" value="NUDIX_hydrolase_dom"/>
</dbReference>
<comment type="cofactor">
    <cofactor evidence="1">
        <name>Mg(2+)</name>
        <dbReference type="ChEBI" id="CHEBI:18420"/>
    </cofactor>
</comment>
<evidence type="ECO:0000256" key="7">
    <source>
        <dbReference type="ARBA" id="ARBA00022801"/>
    </source>
</evidence>
<sequence length="144" mass="16369">MTNKLSYIGTKAIICDGDKILITQEPLTFIGGGKWELPGGKLSEGEEQTPLEESLRREIEEELGKNIRVKIENVVDIVRRPWNKPGAQANLVFLATFRCTYISGDITLSDENHAFAWVTKDELKNYEFISGYLPVLENFFEKTK</sequence>
<evidence type="ECO:0000256" key="1">
    <source>
        <dbReference type="ARBA" id="ARBA00001946"/>
    </source>
</evidence>
<name>A0A837IHT9_9BACT</name>
<evidence type="ECO:0000259" key="12">
    <source>
        <dbReference type="PROSITE" id="PS51462"/>
    </source>
</evidence>
<dbReference type="EMBL" id="LCHP01000004">
    <property type="protein sequence ID" value="KKT36744.1"/>
    <property type="molecule type" value="Genomic_DNA"/>
</dbReference>
<dbReference type="Proteomes" id="UP000033815">
    <property type="component" value="Unassembled WGS sequence"/>
</dbReference>
<dbReference type="Pfam" id="PF00293">
    <property type="entry name" value="NUDIX"/>
    <property type="match status" value="1"/>
</dbReference>
<dbReference type="GO" id="GO:0046872">
    <property type="term" value="F:metal ion binding"/>
    <property type="evidence" value="ECO:0007669"/>
    <property type="project" value="UniProtKB-KW"/>
</dbReference>
<evidence type="ECO:0000256" key="8">
    <source>
        <dbReference type="ARBA" id="ARBA00022842"/>
    </source>
</evidence>